<reference evidence="2" key="5">
    <citation type="journal article" date="2021" name="G3 (Bethesda)">
        <title>Aegilops tauschii genome assembly Aet v5.0 features greater sequence contiguity and improved annotation.</title>
        <authorList>
            <person name="Wang L."/>
            <person name="Zhu T."/>
            <person name="Rodriguez J.C."/>
            <person name="Deal K.R."/>
            <person name="Dubcovsky J."/>
            <person name="McGuire P.E."/>
            <person name="Lux T."/>
            <person name="Spannagl M."/>
            <person name="Mayer K.F.X."/>
            <person name="Baldrich P."/>
            <person name="Meyers B.C."/>
            <person name="Huo N."/>
            <person name="Gu Y.Q."/>
            <person name="Zhou H."/>
            <person name="Devos K.M."/>
            <person name="Bennetzen J.L."/>
            <person name="Unver T."/>
            <person name="Budak H."/>
            <person name="Gulick P.J."/>
            <person name="Galiba G."/>
            <person name="Kalapos B."/>
            <person name="Nelson D.R."/>
            <person name="Li P."/>
            <person name="You F.M."/>
            <person name="Luo M.C."/>
            <person name="Dvorak J."/>
        </authorList>
    </citation>
    <scope>NUCLEOTIDE SEQUENCE [LARGE SCALE GENOMIC DNA]</scope>
    <source>
        <strain evidence="2">cv. AL8/78</strain>
    </source>
</reference>
<reference evidence="3" key="2">
    <citation type="journal article" date="2017" name="Nat. Plants">
        <title>The Aegilops tauschii genome reveals multiple impacts of transposons.</title>
        <authorList>
            <person name="Zhao G."/>
            <person name="Zou C."/>
            <person name="Li K."/>
            <person name="Wang K."/>
            <person name="Li T."/>
            <person name="Gao L."/>
            <person name="Zhang X."/>
            <person name="Wang H."/>
            <person name="Yang Z."/>
            <person name="Liu X."/>
            <person name="Jiang W."/>
            <person name="Mao L."/>
            <person name="Kong X."/>
            <person name="Jiao Y."/>
            <person name="Jia J."/>
        </authorList>
    </citation>
    <scope>NUCLEOTIDE SEQUENCE [LARGE SCALE GENOMIC DNA]</scope>
    <source>
        <strain evidence="3">cv. AL8/78</strain>
    </source>
</reference>
<dbReference type="Proteomes" id="UP000015105">
    <property type="component" value="Chromosome 2D"/>
</dbReference>
<dbReference type="AlphaFoldDB" id="A0A453CZJ8"/>
<feature type="region of interest" description="Disordered" evidence="1">
    <location>
        <begin position="38"/>
        <end position="63"/>
    </location>
</feature>
<proteinExistence type="predicted"/>
<protein>
    <submittedName>
        <fullName evidence="2">Uncharacterized protein</fullName>
    </submittedName>
</protein>
<feature type="compositionally biased region" description="Basic and acidic residues" evidence="1">
    <location>
        <begin position="38"/>
        <end position="50"/>
    </location>
</feature>
<keyword evidence="3" id="KW-1185">Reference proteome</keyword>
<dbReference type="Gramene" id="AET2Gv21028900.1">
    <property type="protein sequence ID" value="AET2Gv21028900.1"/>
    <property type="gene ID" value="AET2Gv21028900"/>
</dbReference>
<sequence>GCLVFRPAGLAHRARFQCAPGTEIGQFCALLSRVDSWHQEHKQGQPKEDLPPPPAKLRAATRKRCGQIRTAEGHCRGIRRCYRAEAANGAVSTSFDNADVESGTGVLVAEQVDEYVDTEDEMPISGDREGH</sequence>
<dbReference type="EnsemblPlants" id="AET2Gv21028900.1">
    <property type="protein sequence ID" value="AET2Gv21028900.1"/>
    <property type="gene ID" value="AET2Gv21028900"/>
</dbReference>
<evidence type="ECO:0000313" key="2">
    <source>
        <dbReference type="EnsemblPlants" id="AET2Gv21028900.1"/>
    </source>
</evidence>
<name>A0A453CZJ8_AEGTS</name>
<reference evidence="2" key="4">
    <citation type="submission" date="2019-03" db="UniProtKB">
        <authorList>
            <consortium name="EnsemblPlants"/>
        </authorList>
    </citation>
    <scope>IDENTIFICATION</scope>
</reference>
<accession>A0A453CZJ8</accession>
<evidence type="ECO:0000313" key="3">
    <source>
        <dbReference type="Proteomes" id="UP000015105"/>
    </source>
</evidence>
<evidence type="ECO:0000256" key="1">
    <source>
        <dbReference type="SAM" id="MobiDB-lite"/>
    </source>
</evidence>
<organism evidence="2 3">
    <name type="scientific">Aegilops tauschii subsp. strangulata</name>
    <name type="common">Goatgrass</name>
    <dbReference type="NCBI Taxonomy" id="200361"/>
    <lineage>
        <taxon>Eukaryota</taxon>
        <taxon>Viridiplantae</taxon>
        <taxon>Streptophyta</taxon>
        <taxon>Embryophyta</taxon>
        <taxon>Tracheophyta</taxon>
        <taxon>Spermatophyta</taxon>
        <taxon>Magnoliopsida</taxon>
        <taxon>Liliopsida</taxon>
        <taxon>Poales</taxon>
        <taxon>Poaceae</taxon>
        <taxon>BOP clade</taxon>
        <taxon>Pooideae</taxon>
        <taxon>Triticodae</taxon>
        <taxon>Triticeae</taxon>
        <taxon>Triticinae</taxon>
        <taxon>Aegilops</taxon>
    </lineage>
</organism>
<reference evidence="3" key="1">
    <citation type="journal article" date="2014" name="Science">
        <title>Ancient hybridizations among the ancestral genomes of bread wheat.</title>
        <authorList>
            <consortium name="International Wheat Genome Sequencing Consortium,"/>
            <person name="Marcussen T."/>
            <person name="Sandve S.R."/>
            <person name="Heier L."/>
            <person name="Spannagl M."/>
            <person name="Pfeifer M."/>
            <person name="Jakobsen K.S."/>
            <person name="Wulff B.B."/>
            <person name="Steuernagel B."/>
            <person name="Mayer K.F."/>
            <person name="Olsen O.A."/>
        </authorList>
    </citation>
    <scope>NUCLEOTIDE SEQUENCE [LARGE SCALE GENOMIC DNA]</scope>
    <source>
        <strain evidence="3">cv. AL8/78</strain>
    </source>
</reference>
<reference evidence="2" key="3">
    <citation type="journal article" date="2017" name="Nature">
        <title>Genome sequence of the progenitor of the wheat D genome Aegilops tauschii.</title>
        <authorList>
            <person name="Luo M.C."/>
            <person name="Gu Y.Q."/>
            <person name="Puiu D."/>
            <person name="Wang H."/>
            <person name="Twardziok S.O."/>
            <person name="Deal K.R."/>
            <person name="Huo N."/>
            <person name="Zhu T."/>
            <person name="Wang L."/>
            <person name="Wang Y."/>
            <person name="McGuire P.E."/>
            <person name="Liu S."/>
            <person name="Long H."/>
            <person name="Ramasamy R.K."/>
            <person name="Rodriguez J.C."/>
            <person name="Van S.L."/>
            <person name="Yuan L."/>
            <person name="Wang Z."/>
            <person name="Xia Z."/>
            <person name="Xiao L."/>
            <person name="Anderson O.D."/>
            <person name="Ouyang S."/>
            <person name="Liang Y."/>
            <person name="Zimin A.V."/>
            <person name="Pertea G."/>
            <person name="Qi P."/>
            <person name="Bennetzen J.L."/>
            <person name="Dai X."/>
            <person name="Dawson M.W."/>
            <person name="Muller H.G."/>
            <person name="Kugler K."/>
            <person name="Rivarola-Duarte L."/>
            <person name="Spannagl M."/>
            <person name="Mayer K.F.X."/>
            <person name="Lu F.H."/>
            <person name="Bevan M.W."/>
            <person name="Leroy P."/>
            <person name="Li P."/>
            <person name="You F.M."/>
            <person name="Sun Q."/>
            <person name="Liu Z."/>
            <person name="Lyons E."/>
            <person name="Wicker T."/>
            <person name="Salzberg S.L."/>
            <person name="Devos K.M."/>
            <person name="Dvorak J."/>
        </authorList>
    </citation>
    <scope>NUCLEOTIDE SEQUENCE [LARGE SCALE GENOMIC DNA]</scope>
    <source>
        <strain evidence="2">cv. AL8/78</strain>
    </source>
</reference>